<dbReference type="Gene3D" id="3.30.930.10">
    <property type="entry name" value="Bira Bifunctional Protein, Domain 2"/>
    <property type="match status" value="1"/>
</dbReference>
<dbReference type="GO" id="GO:0005524">
    <property type="term" value="F:ATP binding"/>
    <property type="evidence" value="ECO:0007669"/>
    <property type="project" value="UniProtKB-UniRule"/>
</dbReference>
<dbReference type="InterPro" id="IPR033656">
    <property type="entry name" value="HisRS_anticodon"/>
</dbReference>
<evidence type="ECO:0000256" key="6">
    <source>
        <dbReference type="ARBA" id="ARBA00022917"/>
    </source>
</evidence>
<dbReference type="AlphaFoldDB" id="A0A371IL18"/>
<comment type="catalytic activity">
    <reaction evidence="8 9">
        <text>tRNA(His) + L-histidine + ATP = L-histidyl-tRNA(His) + AMP + diphosphate + H(+)</text>
        <dbReference type="Rhea" id="RHEA:17313"/>
        <dbReference type="Rhea" id="RHEA-COMP:9665"/>
        <dbReference type="Rhea" id="RHEA-COMP:9689"/>
        <dbReference type="ChEBI" id="CHEBI:15378"/>
        <dbReference type="ChEBI" id="CHEBI:30616"/>
        <dbReference type="ChEBI" id="CHEBI:33019"/>
        <dbReference type="ChEBI" id="CHEBI:57595"/>
        <dbReference type="ChEBI" id="CHEBI:78442"/>
        <dbReference type="ChEBI" id="CHEBI:78527"/>
        <dbReference type="ChEBI" id="CHEBI:456215"/>
        <dbReference type="EC" id="6.1.1.21"/>
    </reaction>
</comment>
<dbReference type="EMBL" id="MBEW02000011">
    <property type="protein sequence ID" value="RDY21150.1"/>
    <property type="molecule type" value="Genomic_DNA"/>
</dbReference>
<keyword evidence="2 9" id="KW-0963">Cytoplasm</keyword>
<dbReference type="CDD" id="cd00773">
    <property type="entry name" value="HisRS-like_core"/>
    <property type="match status" value="1"/>
</dbReference>
<evidence type="ECO:0000259" key="11">
    <source>
        <dbReference type="PROSITE" id="PS50862"/>
    </source>
</evidence>
<proteinExistence type="inferred from homology"/>
<dbReference type="SUPFAM" id="SSF55681">
    <property type="entry name" value="Class II aaRS and biotin synthetases"/>
    <property type="match status" value="1"/>
</dbReference>
<dbReference type="RefSeq" id="WP_068913921.1">
    <property type="nucleotide sequence ID" value="NZ_MBEW02000011.1"/>
</dbReference>
<comment type="subcellular location">
    <subcellularLocation>
        <location evidence="9">Cytoplasm</location>
    </subcellularLocation>
</comment>
<dbReference type="STRING" id="1871336.BBG48_04740"/>
<dbReference type="InterPro" id="IPR004516">
    <property type="entry name" value="HisRS/HisZ"/>
</dbReference>
<dbReference type="EC" id="6.1.1.21" evidence="9"/>
<feature type="binding site" evidence="10">
    <location>
        <position position="131"/>
    </location>
    <ligand>
        <name>L-histidine</name>
        <dbReference type="ChEBI" id="CHEBI:57595"/>
    </ligand>
</feature>
<evidence type="ECO:0000256" key="10">
    <source>
        <dbReference type="PIRSR" id="PIRSR001549-1"/>
    </source>
</evidence>
<sequence>MKTFQRVTGTNDLFPEDIKKFNYVTKIFEDVCRAFDYHEYETPTFEYTSVFQRGIGETTDIVNKEMFTFAPREDSGEKDTITLKPEGTAGFVRLYIQNGLNSTKPPQKIFYNTPCYRNERNQKGRFKEFHQFGVEALSSNSPTIDAEVIMIAYRFFERLGIADKVELEINSVGSFESRKLYNDKLREFLRPNFAHLCPTCQERFEKNPLRILDCKEDSCKKTTTDAPLMIDNLFEEEVAHFEKVKELLTSAGVKFKVNPLIVRGLDYYTKTAFEFISKDIGAQATVCGGGRYDGLVQELGGPEVSGIGFGLGQERLIMTLEELNKFPAFEQDYDLYIATLGDKADTTAFKIIDALRQKDVVCDQDHMKKSLKAQMRYANDKNAKYTLLLGDNEIETGKAALKNMENSEQTEVNIDTFVEEFLKIIGK</sequence>
<dbReference type="PIRSF" id="PIRSF001549">
    <property type="entry name" value="His-tRNA_synth"/>
    <property type="match status" value="1"/>
</dbReference>
<evidence type="ECO:0000256" key="1">
    <source>
        <dbReference type="ARBA" id="ARBA00008226"/>
    </source>
</evidence>
<keyword evidence="13" id="KW-1185">Reference proteome</keyword>
<feature type="binding site" evidence="10">
    <location>
        <position position="117"/>
    </location>
    <ligand>
        <name>L-histidine</name>
        <dbReference type="ChEBI" id="CHEBI:57595"/>
    </ligand>
</feature>
<dbReference type="GO" id="GO:0016740">
    <property type="term" value="F:transferase activity"/>
    <property type="evidence" value="ECO:0007669"/>
    <property type="project" value="UniProtKB-ARBA"/>
</dbReference>
<protein>
    <recommendedName>
        <fullName evidence="9">Histidine--tRNA ligase</fullName>
        <ecNumber evidence="9">6.1.1.21</ecNumber>
    </recommendedName>
    <alternativeName>
        <fullName evidence="9">Histidyl-tRNA synthetase</fullName>
        <shortName evidence="9">HisRS</shortName>
    </alternativeName>
</protein>
<dbReference type="InterPro" id="IPR015807">
    <property type="entry name" value="His-tRNA-ligase"/>
</dbReference>
<dbReference type="SUPFAM" id="SSF52954">
    <property type="entry name" value="Class II aaRS ABD-related"/>
    <property type="match status" value="1"/>
</dbReference>
<comment type="caution">
    <text evidence="12">The sequence shown here is derived from an EMBL/GenBank/DDBJ whole genome shotgun (WGS) entry which is preliminary data.</text>
</comment>
<evidence type="ECO:0000256" key="8">
    <source>
        <dbReference type="ARBA" id="ARBA00047639"/>
    </source>
</evidence>
<feature type="domain" description="Aminoacyl-transfer RNA synthetases class-II family profile" evidence="11">
    <location>
        <begin position="9"/>
        <end position="320"/>
    </location>
</feature>
<dbReference type="InterPro" id="IPR036621">
    <property type="entry name" value="Anticodon-bd_dom_sf"/>
</dbReference>
<comment type="subunit">
    <text evidence="9">Homodimer.</text>
</comment>
<dbReference type="HAMAP" id="MF_00127">
    <property type="entry name" value="His_tRNA_synth"/>
    <property type="match status" value="1"/>
</dbReference>
<keyword evidence="4 9" id="KW-0547">Nucleotide-binding</keyword>
<dbReference type="Pfam" id="PF03129">
    <property type="entry name" value="HGTP_anticodon"/>
    <property type="match status" value="1"/>
</dbReference>
<keyword evidence="5 9" id="KW-0067">ATP-binding</keyword>
<evidence type="ECO:0000256" key="2">
    <source>
        <dbReference type="ARBA" id="ARBA00022490"/>
    </source>
</evidence>
<dbReference type="GO" id="GO:0004821">
    <property type="term" value="F:histidine-tRNA ligase activity"/>
    <property type="evidence" value="ECO:0007669"/>
    <property type="project" value="UniProtKB-UniRule"/>
</dbReference>
<feature type="binding site" evidence="10">
    <location>
        <begin position="267"/>
        <end position="268"/>
    </location>
    <ligand>
        <name>L-histidine</name>
        <dbReference type="ChEBI" id="CHEBI:57595"/>
    </ligand>
</feature>
<evidence type="ECO:0000256" key="7">
    <source>
        <dbReference type="ARBA" id="ARBA00023146"/>
    </source>
</evidence>
<reference evidence="12 13" key="1">
    <citation type="journal article" date="2016" name="Genome Announc.">
        <title>Draft Genome Sequence of Criibacterium bergeronii gen. nov., sp. nov., Strain CCRI-22567T, Isolated from a Vaginal Sample from a Woman with Bacterial Vaginosis.</title>
        <authorList>
            <person name="Maheux A.F."/>
            <person name="Berube E."/>
            <person name="Boudreau D.K."/>
            <person name="Raymond F."/>
            <person name="Corbeil J."/>
            <person name="Roy P.H."/>
            <person name="Boissinot M."/>
            <person name="Omar R.F."/>
        </authorList>
    </citation>
    <scope>NUCLEOTIDE SEQUENCE [LARGE SCALE GENOMIC DNA]</scope>
    <source>
        <strain evidence="12 13">CCRI-22567</strain>
    </source>
</reference>
<organism evidence="12 13">
    <name type="scientific">Criibacterium bergeronii</name>
    <dbReference type="NCBI Taxonomy" id="1871336"/>
    <lineage>
        <taxon>Bacteria</taxon>
        <taxon>Bacillati</taxon>
        <taxon>Bacillota</taxon>
        <taxon>Clostridia</taxon>
        <taxon>Peptostreptococcales</taxon>
        <taxon>Filifactoraceae</taxon>
        <taxon>Criibacterium</taxon>
    </lineage>
</organism>
<dbReference type="Pfam" id="PF13393">
    <property type="entry name" value="tRNA-synt_His"/>
    <property type="match status" value="1"/>
</dbReference>
<evidence type="ECO:0000256" key="9">
    <source>
        <dbReference type="HAMAP-Rule" id="MF_00127"/>
    </source>
</evidence>
<evidence type="ECO:0000256" key="4">
    <source>
        <dbReference type="ARBA" id="ARBA00022741"/>
    </source>
</evidence>
<feature type="binding site" evidence="10">
    <location>
        <position position="263"/>
    </location>
    <ligand>
        <name>L-histidine</name>
        <dbReference type="ChEBI" id="CHEBI:57595"/>
    </ligand>
</feature>
<dbReference type="CDD" id="cd00859">
    <property type="entry name" value="HisRS_anticodon"/>
    <property type="match status" value="1"/>
</dbReference>
<feature type="binding site" evidence="10">
    <location>
        <position position="135"/>
    </location>
    <ligand>
        <name>L-histidine</name>
        <dbReference type="ChEBI" id="CHEBI:57595"/>
    </ligand>
</feature>
<dbReference type="Gene3D" id="3.40.50.800">
    <property type="entry name" value="Anticodon-binding domain"/>
    <property type="match status" value="1"/>
</dbReference>
<dbReference type="PANTHER" id="PTHR43707">
    <property type="entry name" value="HISTIDYL-TRNA SYNTHETASE"/>
    <property type="match status" value="1"/>
</dbReference>
<dbReference type="InterPro" id="IPR045864">
    <property type="entry name" value="aa-tRNA-synth_II/BPL/LPL"/>
</dbReference>
<feature type="binding site" evidence="10">
    <location>
        <begin position="86"/>
        <end position="88"/>
    </location>
    <ligand>
        <name>L-histidine</name>
        <dbReference type="ChEBI" id="CHEBI:57595"/>
    </ligand>
</feature>
<keyword evidence="3 9" id="KW-0436">Ligase</keyword>
<dbReference type="GO" id="GO:0005737">
    <property type="term" value="C:cytoplasm"/>
    <property type="evidence" value="ECO:0007669"/>
    <property type="project" value="UniProtKB-SubCell"/>
</dbReference>
<evidence type="ECO:0000256" key="3">
    <source>
        <dbReference type="ARBA" id="ARBA00022598"/>
    </source>
</evidence>
<dbReference type="GO" id="GO:0140096">
    <property type="term" value="F:catalytic activity, acting on a protein"/>
    <property type="evidence" value="ECO:0007669"/>
    <property type="project" value="UniProtKB-ARBA"/>
</dbReference>
<dbReference type="InterPro" id="IPR006195">
    <property type="entry name" value="aa-tRNA-synth_II"/>
</dbReference>
<dbReference type="Proteomes" id="UP000093352">
    <property type="component" value="Unassembled WGS sequence"/>
</dbReference>
<evidence type="ECO:0000313" key="13">
    <source>
        <dbReference type="Proteomes" id="UP000093352"/>
    </source>
</evidence>
<dbReference type="InterPro" id="IPR041715">
    <property type="entry name" value="HisRS-like_core"/>
</dbReference>
<dbReference type="GO" id="GO:0006427">
    <property type="term" value="P:histidyl-tRNA aminoacylation"/>
    <property type="evidence" value="ECO:0007669"/>
    <property type="project" value="UniProtKB-UniRule"/>
</dbReference>
<evidence type="ECO:0000313" key="12">
    <source>
        <dbReference type="EMBL" id="RDY21150.1"/>
    </source>
</evidence>
<name>A0A371IL18_9FIRM</name>
<dbReference type="PANTHER" id="PTHR43707:SF1">
    <property type="entry name" value="HISTIDINE--TRNA LIGASE, MITOCHONDRIAL-RELATED"/>
    <property type="match status" value="1"/>
</dbReference>
<comment type="similarity">
    <text evidence="1 9">Belongs to the class-II aminoacyl-tRNA synthetase family.</text>
</comment>
<evidence type="ECO:0000256" key="5">
    <source>
        <dbReference type="ARBA" id="ARBA00022840"/>
    </source>
</evidence>
<dbReference type="NCBIfam" id="TIGR00442">
    <property type="entry name" value="hisS"/>
    <property type="match status" value="1"/>
</dbReference>
<dbReference type="InterPro" id="IPR004154">
    <property type="entry name" value="Anticodon-bd"/>
</dbReference>
<accession>A0A371IL18</accession>
<dbReference type="PROSITE" id="PS50862">
    <property type="entry name" value="AA_TRNA_LIGASE_II"/>
    <property type="match status" value="1"/>
</dbReference>
<keyword evidence="6 9" id="KW-0648">Protein biosynthesis</keyword>
<gene>
    <name evidence="9" type="primary">hisS</name>
    <name evidence="12" type="ORF">BBG48_006380</name>
</gene>
<keyword evidence="7 9" id="KW-0030">Aminoacyl-tRNA synthetase</keyword>